<protein>
    <submittedName>
        <fullName evidence="1">Uncharacterized protein</fullName>
    </submittedName>
</protein>
<name>A0A366INH4_9MICO</name>
<dbReference type="RefSeq" id="WP_113903499.1">
    <property type="nucleotide sequence ID" value="NZ_QNSB01000003.1"/>
</dbReference>
<gene>
    <name evidence="1" type="ORF">DFO65_103331</name>
</gene>
<reference evidence="1 2" key="1">
    <citation type="submission" date="2018-06" db="EMBL/GenBank/DDBJ databases">
        <title>Freshwater and sediment microbial communities from various areas in North America, analyzing microbe dynamics in response to fracking.</title>
        <authorList>
            <person name="Lamendella R."/>
        </authorList>
    </citation>
    <scope>NUCLEOTIDE SEQUENCE [LARGE SCALE GENOMIC DNA]</scope>
    <source>
        <strain evidence="1 2">3b_TX</strain>
    </source>
</reference>
<dbReference type="AlphaFoldDB" id="A0A366INH4"/>
<dbReference type="Proteomes" id="UP000253509">
    <property type="component" value="Unassembled WGS sequence"/>
</dbReference>
<keyword evidence="2" id="KW-1185">Reference proteome</keyword>
<proteinExistence type="predicted"/>
<sequence length="89" mass="10044">MSFIRITTYHPDGRIVTGVTQQVHISAQEAFDRRLARLRVAPQGFDANRGDLTIHLHATAVVEYEQMLEYAETLDGLDNHQPALPMEAK</sequence>
<organism evidence="1 2">
    <name type="scientific">Brevibacterium celere</name>
    <dbReference type="NCBI Taxonomy" id="225845"/>
    <lineage>
        <taxon>Bacteria</taxon>
        <taxon>Bacillati</taxon>
        <taxon>Actinomycetota</taxon>
        <taxon>Actinomycetes</taxon>
        <taxon>Micrococcales</taxon>
        <taxon>Brevibacteriaceae</taxon>
        <taxon>Brevibacterium</taxon>
    </lineage>
</organism>
<evidence type="ECO:0000313" key="1">
    <source>
        <dbReference type="EMBL" id="RBP73036.1"/>
    </source>
</evidence>
<dbReference type="EMBL" id="QNSB01000003">
    <property type="protein sequence ID" value="RBP73036.1"/>
    <property type="molecule type" value="Genomic_DNA"/>
</dbReference>
<accession>A0A366INH4</accession>
<evidence type="ECO:0000313" key="2">
    <source>
        <dbReference type="Proteomes" id="UP000253509"/>
    </source>
</evidence>
<comment type="caution">
    <text evidence="1">The sequence shown here is derived from an EMBL/GenBank/DDBJ whole genome shotgun (WGS) entry which is preliminary data.</text>
</comment>